<dbReference type="RefSeq" id="WP_114297494.1">
    <property type="nucleotide sequence ID" value="NZ_QPJT01000008.1"/>
</dbReference>
<dbReference type="NCBIfam" id="TIGR00738">
    <property type="entry name" value="rrf2_super"/>
    <property type="match status" value="1"/>
</dbReference>
<dbReference type="Gene3D" id="1.10.10.10">
    <property type="entry name" value="Winged helix-like DNA-binding domain superfamily/Winged helix DNA-binding domain"/>
    <property type="match status" value="1"/>
</dbReference>
<dbReference type="FunFam" id="1.10.10.10:FF:000164">
    <property type="entry name" value="Transcriptional regulator, Rrf2 family"/>
    <property type="match status" value="1"/>
</dbReference>
<protein>
    <submittedName>
        <fullName evidence="2">BadM/Rrf2 family transcriptional regulator</fullName>
    </submittedName>
</protein>
<dbReference type="InterPro" id="IPR000944">
    <property type="entry name" value="Tscrpt_reg_Rrf2"/>
</dbReference>
<sequence>MKLSTKGRYGLRAMVDLAVNSGGDHVALYSIAERQGISENYLEQVFSTLRKAGLVRSVKGAQGGYILASDPSAIKVGTVLRALEGELLIADEEVENSEQSARSVQYCIKVNVWDKINESINSVVDSMTLEDLVNEHKRLSGDSALMFYI</sequence>
<gene>
    <name evidence="2" type="ORF">DFR58_108158</name>
</gene>
<dbReference type="GO" id="GO:0003700">
    <property type="term" value="F:DNA-binding transcription factor activity"/>
    <property type="evidence" value="ECO:0007669"/>
    <property type="project" value="TreeGrafter"/>
</dbReference>
<proteinExistence type="predicted"/>
<dbReference type="PANTHER" id="PTHR33221">
    <property type="entry name" value="WINGED HELIX-TURN-HELIX TRANSCRIPTIONAL REGULATOR, RRF2 FAMILY"/>
    <property type="match status" value="1"/>
</dbReference>
<dbReference type="Pfam" id="PF02082">
    <property type="entry name" value="Rrf2"/>
    <property type="match status" value="1"/>
</dbReference>
<dbReference type="InterPro" id="IPR036390">
    <property type="entry name" value="WH_DNA-bd_sf"/>
</dbReference>
<keyword evidence="1" id="KW-0238">DNA-binding</keyword>
<reference evidence="2 3" key="1">
    <citation type="submission" date="2018-07" db="EMBL/GenBank/DDBJ databases">
        <title>Genomic Encyclopedia of Type Strains, Phase IV (KMG-IV): sequencing the most valuable type-strain genomes for metagenomic binning, comparative biology and taxonomic classification.</title>
        <authorList>
            <person name="Goeker M."/>
        </authorList>
    </citation>
    <scope>NUCLEOTIDE SEQUENCE [LARGE SCALE GENOMIC DNA]</scope>
    <source>
        <strain evidence="2 3">DSM 27016</strain>
    </source>
</reference>
<evidence type="ECO:0000313" key="3">
    <source>
        <dbReference type="Proteomes" id="UP000253034"/>
    </source>
</evidence>
<dbReference type="GO" id="GO:0005829">
    <property type="term" value="C:cytosol"/>
    <property type="evidence" value="ECO:0007669"/>
    <property type="project" value="TreeGrafter"/>
</dbReference>
<dbReference type="SUPFAM" id="SSF46785">
    <property type="entry name" value="Winged helix' DNA-binding domain"/>
    <property type="match status" value="1"/>
</dbReference>
<dbReference type="PROSITE" id="PS51197">
    <property type="entry name" value="HTH_RRF2_2"/>
    <property type="match status" value="1"/>
</dbReference>
<dbReference type="EMBL" id="QPJT01000008">
    <property type="protein sequence ID" value="RCX17263.1"/>
    <property type="molecule type" value="Genomic_DNA"/>
</dbReference>
<dbReference type="Proteomes" id="UP000253034">
    <property type="component" value="Unassembled WGS sequence"/>
</dbReference>
<organism evidence="2 3">
    <name type="scientific">Anaerobacterium chartisolvens</name>
    <dbReference type="NCBI Taxonomy" id="1297424"/>
    <lineage>
        <taxon>Bacteria</taxon>
        <taxon>Bacillati</taxon>
        <taxon>Bacillota</taxon>
        <taxon>Clostridia</taxon>
        <taxon>Eubacteriales</taxon>
        <taxon>Oscillospiraceae</taxon>
        <taxon>Anaerobacterium</taxon>
    </lineage>
</organism>
<dbReference type="InterPro" id="IPR030489">
    <property type="entry name" value="TR_Rrf2-type_CS"/>
</dbReference>
<name>A0A369B6Y1_9FIRM</name>
<accession>A0A369B6Y1</accession>
<comment type="caution">
    <text evidence="2">The sequence shown here is derived from an EMBL/GenBank/DDBJ whole genome shotgun (WGS) entry which is preliminary data.</text>
</comment>
<evidence type="ECO:0000256" key="1">
    <source>
        <dbReference type="ARBA" id="ARBA00023125"/>
    </source>
</evidence>
<dbReference type="InterPro" id="IPR036388">
    <property type="entry name" value="WH-like_DNA-bd_sf"/>
</dbReference>
<dbReference type="PROSITE" id="PS01332">
    <property type="entry name" value="HTH_RRF2_1"/>
    <property type="match status" value="1"/>
</dbReference>
<dbReference type="PANTHER" id="PTHR33221:SF5">
    <property type="entry name" value="HTH-TYPE TRANSCRIPTIONAL REGULATOR ISCR"/>
    <property type="match status" value="1"/>
</dbReference>
<dbReference type="AlphaFoldDB" id="A0A369B6Y1"/>
<dbReference type="GO" id="GO:0003677">
    <property type="term" value="F:DNA binding"/>
    <property type="evidence" value="ECO:0007669"/>
    <property type="project" value="UniProtKB-KW"/>
</dbReference>
<keyword evidence="3" id="KW-1185">Reference proteome</keyword>
<evidence type="ECO:0000313" key="2">
    <source>
        <dbReference type="EMBL" id="RCX17263.1"/>
    </source>
</evidence>
<dbReference type="OrthoDB" id="9808360at2"/>